<dbReference type="Proteomes" id="UP000249341">
    <property type="component" value="Unassembled WGS sequence"/>
</dbReference>
<feature type="chain" id="PRO_5039559893" evidence="1">
    <location>
        <begin position="20"/>
        <end position="136"/>
    </location>
</feature>
<keyword evidence="3" id="KW-1185">Reference proteome</keyword>
<dbReference type="RefSeq" id="WP_111649996.1">
    <property type="nucleotide sequence ID" value="NZ_JACHWI010000001.1"/>
</dbReference>
<dbReference type="OrthoDB" id="3295092at2"/>
<dbReference type="AlphaFoldDB" id="A0A327ZBJ9"/>
<evidence type="ECO:0000256" key="1">
    <source>
        <dbReference type="SAM" id="SignalP"/>
    </source>
</evidence>
<accession>A0A327ZBJ9</accession>
<dbReference type="PROSITE" id="PS51257">
    <property type="entry name" value="PROKAR_LIPOPROTEIN"/>
    <property type="match status" value="1"/>
</dbReference>
<dbReference type="EMBL" id="QLMJ01000007">
    <property type="protein sequence ID" value="RAK36773.1"/>
    <property type="molecule type" value="Genomic_DNA"/>
</dbReference>
<comment type="caution">
    <text evidence="2">The sequence shown here is derived from an EMBL/GenBank/DDBJ whole genome shotgun (WGS) entry which is preliminary data.</text>
</comment>
<gene>
    <name evidence="2" type="ORF">B0I29_10735</name>
</gene>
<organism evidence="2 3">
    <name type="scientific">Actinoplanes lutulentus</name>
    <dbReference type="NCBI Taxonomy" id="1287878"/>
    <lineage>
        <taxon>Bacteria</taxon>
        <taxon>Bacillati</taxon>
        <taxon>Actinomycetota</taxon>
        <taxon>Actinomycetes</taxon>
        <taxon>Micromonosporales</taxon>
        <taxon>Micromonosporaceae</taxon>
        <taxon>Actinoplanes</taxon>
    </lineage>
</organism>
<sequence>MTRNPGLLTAILAAAVLGAGGCAGGEAQAPAVCESFATVQNTVTQIRNANVSENGLVAVRPYVAELLNQLNQLVLDAQAQFKPQADQLRAAVDQLSASVETARTDPGAATFAVVRTAITAVGDSARSLRDAIGGTC</sequence>
<evidence type="ECO:0000313" key="2">
    <source>
        <dbReference type="EMBL" id="RAK36773.1"/>
    </source>
</evidence>
<reference evidence="2 3" key="1">
    <citation type="submission" date="2018-06" db="EMBL/GenBank/DDBJ databases">
        <title>Genomic Encyclopedia of Type Strains, Phase III (KMG-III): the genomes of soil and plant-associated and newly described type strains.</title>
        <authorList>
            <person name="Whitman W."/>
        </authorList>
    </citation>
    <scope>NUCLEOTIDE SEQUENCE [LARGE SCALE GENOMIC DNA]</scope>
    <source>
        <strain evidence="2 3">CGMCC 4.7090</strain>
    </source>
</reference>
<proteinExistence type="predicted"/>
<feature type="signal peptide" evidence="1">
    <location>
        <begin position="1"/>
        <end position="19"/>
    </location>
</feature>
<keyword evidence="1" id="KW-0732">Signal</keyword>
<name>A0A327ZBJ9_9ACTN</name>
<protein>
    <submittedName>
        <fullName evidence="2">Uncharacterized protein</fullName>
    </submittedName>
</protein>
<evidence type="ECO:0000313" key="3">
    <source>
        <dbReference type="Proteomes" id="UP000249341"/>
    </source>
</evidence>